<organism evidence="1 2">
    <name type="scientific">Trichomalopsis sarcophagae</name>
    <dbReference type="NCBI Taxonomy" id="543379"/>
    <lineage>
        <taxon>Eukaryota</taxon>
        <taxon>Metazoa</taxon>
        <taxon>Ecdysozoa</taxon>
        <taxon>Arthropoda</taxon>
        <taxon>Hexapoda</taxon>
        <taxon>Insecta</taxon>
        <taxon>Pterygota</taxon>
        <taxon>Neoptera</taxon>
        <taxon>Endopterygota</taxon>
        <taxon>Hymenoptera</taxon>
        <taxon>Apocrita</taxon>
        <taxon>Proctotrupomorpha</taxon>
        <taxon>Chalcidoidea</taxon>
        <taxon>Pteromalidae</taxon>
        <taxon>Pteromalinae</taxon>
        <taxon>Trichomalopsis</taxon>
    </lineage>
</organism>
<evidence type="ECO:0000313" key="2">
    <source>
        <dbReference type="Proteomes" id="UP000215335"/>
    </source>
</evidence>
<evidence type="ECO:0000313" key="1">
    <source>
        <dbReference type="EMBL" id="OXU21833.1"/>
    </source>
</evidence>
<dbReference type="AlphaFoldDB" id="A0A232EU04"/>
<gene>
    <name evidence="1" type="ORF">TSAR_003669</name>
</gene>
<protein>
    <submittedName>
        <fullName evidence="1">Uncharacterized protein</fullName>
    </submittedName>
</protein>
<name>A0A232EU04_9HYME</name>
<sequence length="112" mass="12700">MHSHASRVIDGEISYFQEIQRDECMQMFKSGYAYIAGTAMQNLPKNSTFSTPVTFTGSVNLDGKCKGNSYSDPYKHWNDVLVQGFVEIYLSDYYATINLNFKKIQLRSGTSC</sequence>
<dbReference type="EMBL" id="NNAY01002196">
    <property type="protein sequence ID" value="OXU21833.1"/>
    <property type="molecule type" value="Genomic_DNA"/>
</dbReference>
<proteinExistence type="predicted"/>
<keyword evidence="2" id="KW-1185">Reference proteome</keyword>
<accession>A0A232EU04</accession>
<dbReference type="Proteomes" id="UP000215335">
    <property type="component" value="Unassembled WGS sequence"/>
</dbReference>
<comment type="caution">
    <text evidence="1">The sequence shown here is derived from an EMBL/GenBank/DDBJ whole genome shotgun (WGS) entry which is preliminary data.</text>
</comment>
<dbReference type="Pfam" id="PF24664">
    <property type="entry name" value="Monjiviricetes_fusion"/>
    <property type="match status" value="1"/>
</dbReference>
<reference evidence="1 2" key="1">
    <citation type="journal article" date="2017" name="Curr. Biol.">
        <title>The Evolution of Venom by Co-option of Single-Copy Genes.</title>
        <authorList>
            <person name="Martinson E.O."/>
            <person name="Mrinalini"/>
            <person name="Kelkar Y.D."/>
            <person name="Chang C.H."/>
            <person name="Werren J.H."/>
        </authorList>
    </citation>
    <scope>NUCLEOTIDE SEQUENCE [LARGE SCALE GENOMIC DNA]</scope>
    <source>
        <strain evidence="1 2">Alberta</strain>
        <tissue evidence="1">Whole body</tissue>
    </source>
</reference>
<dbReference type="OrthoDB" id="7610447at2759"/>